<feature type="domain" description="DUF7847" evidence="3">
    <location>
        <begin position="30"/>
        <end position="305"/>
    </location>
</feature>
<feature type="compositionally biased region" description="Low complexity" evidence="1">
    <location>
        <begin position="367"/>
        <end position="399"/>
    </location>
</feature>
<protein>
    <recommendedName>
        <fullName evidence="3">DUF7847 domain-containing protein</fullName>
    </recommendedName>
</protein>
<dbReference type="InterPro" id="IPR057169">
    <property type="entry name" value="DUF7847"/>
</dbReference>
<evidence type="ECO:0000313" key="4">
    <source>
        <dbReference type="EMBL" id="MDR8018112.1"/>
    </source>
</evidence>
<evidence type="ECO:0000256" key="1">
    <source>
        <dbReference type="SAM" id="MobiDB-lite"/>
    </source>
</evidence>
<reference evidence="4 5" key="1">
    <citation type="submission" date="2023-09" db="EMBL/GenBank/DDBJ databases">
        <title>Description of three actinobacteria isolated from air of manufacturing shop in a pharmaceutical factory.</title>
        <authorList>
            <person name="Zhang D.-F."/>
        </authorList>
    </citation>
    <scope>NUCLEOTIDE SEQUENCE [LARGE SCALE GENOMIC DNA]</scope>
    <source>
        <strain evidence="4 5">LY-0111</strain>
    </source>
</reference>
<feature type="transmembrane region" description="Helical" evidence="2">
    <location>
        <begin position="51"/>
        <end position="71"/>
    </location>
</feature>
<gene>
    <name evidence="4" type="ORF">RIL96_00835</name>
</gene>
<sequence>MTNASWQHEGLGGSGADPARPGAVFPLRRMTLGEVFGAGFAMLRHSPRTMLGIPLAAAAANLLLSLAISLIPSVREFQRFVWDPSVQEQAATGASPLEVPFSATAIVVMMGIGIVQNLLLYLSFAALAVPVFRAAYGYQTSFAHVAHAGRQRAPQLTLQMIINGIGVFLVMAVAMIAAVVFMVLTLFIGAIVVIPALILLVAWVSAALLFSPFAVVVEGRGPLQAIGRSWALNRGRWWRHIGTLLLLYLMAAAASVVVMIPMLLISGLMSSATEGGGAGSTVAMVVTMVLEMGVAALFTAVFAGCAAVMMLNARFEQEGLDVVLLAKAEGAHDDGMVVPGSAEHVPEAGPFRPGASGGAPMPNAWQNPYGGNPYGGNSYSGNPYGENPYGQPPHGQSPYGQPPHGQPPYGQNPYGSHPSDGGSWGGPSSDDPRSDDPRPR</sequence>
<feature type="transmembrane region" description="Helical" evidence="2">
    <location>
        <begin position="105"/>
        <end position="132"/>
    </location>
</feature>
<feature type="transmembrane region" description="Helical" evidence="2">
    <location>
        <begin position="285"/>
        <end position="311"/>
    </location>
</feature>
<feature type="transmembrane region" description="Helical" evidence="2">
    <location>
        <begin position="237"/>
        <end position="265"/>
    </location>
</feature>
<comment type="caution">
    <text evidence="4">The sequence shown here is derived from an EMBL/GenBank/DDBJ whole genome shotgun (WGS) entry which is preliminary data.</text>
</comment>
<dbReference type="EMBL" id="JAVKGR010000001">
    <property type="protein sequence ID" value="MDR8018112.1"/>
    <property type="molecule type" value="Genomic_DNA"/>
</dbReference>
<proteinExistence type="predicted"/>
<dbReference type="Pfam" id="PF25231">
    <property type="entry name" value="DUF7847"/>
    <property type="match status" value="1"/>
</dbReference>
<feature type="compositionally biased region" description="Low complexity" evidence="1">
    <location>
        <begin position="407"/>
        <end position="429"/>
    </location>
</feature>
<name>A0ABU2DNL7_9MICC</name>
<feature type="transmembrane region" description="Helical" evidence="2">
    <location>
        <begin position="160"/>
        <end position="184"/>
    </location>
</feature>
<keyword evidence="2" id="KW-0472">Membrane</keyword>
<dbReference type="Proteomes" id="UP001251870">
    <property type="component" value="Unassembled WGS sequence"/>
</dbReference>
<keyword evidence="2" id="KW-0812">Transmembrane</keyword>
<feature type="region of interest" description="Disordered" evidence="1">
    <location>
        <begin position="336"/>
        <end position="440"/>
    </location>
</feature>
<keyword evidence="2" id="KW-1133">Transmembrane helix</keyword>
<accession>A0ABU2DNL7</accession>
<evidence type="ECO:0000259" key="3">
    <source>
        <dbReference type="Pfam" id="PF25231"/>
    </source>
</evidence>
<feature type="transmembrane region" description="Helical" evidence="2">
    <location>
        <begin position="190"/>
        <end position="216"/>
    </location>
</feature>
<evidence type="ECO:0000256" key="2">
    <source>
        <dbReference type="SAM" id="Phobius"/>
    </source>
</evidence>
<feature type="compositionally biased region" description="Basic and acidic residues" evidence="1">
    <location>
        <begin position="430"/>
        <end position="440"/>
    </location>
</feature>
<keyword evidence="5" id="KW-1185">Reference proteome</keyword>
<organism evidence="4 5">
    <name type="scientific">Nesterenkonia aerolata</name>
    <dbReference type="NCBI Taxonomy" id="3074079"/>
    <lineage>
        <taxon>Bacteria</taxon>
        <taxon>Bacillati</taxon>
        <taxon>Actinomycetota</taxon>
        <taxon>Actinomycetes</taxon>
        <taxon>Micrococcales</taxon>
        <taxon>Micrococcaceae</taxon>
        <taxon>Nesterenkonia</taxon>
    </lineage>
</organism>
<evidence type="ECO:0000313" key="5">
    <source>
        <dbReference type="Proteomes" id="UP001251870"/>
    </source>
</evidence>
<dbReference type="RefSeq" id="WP_310547102.1">
    <property type="nucleotide sequence ID" value="NZ_JAVKGR010000001.1"/>
</dbReference>